<dbReference type="Proteomes" id="UP000620124">
    <property type="component" value="Unassembled WGS sequence"/>
</dbReference>
<keyword evidence="3" id="KW-1185">Reference proteome</keyword>
<dbReference type="AlphaFoldDB" id="A0A8H6XNA8"/>
<accession>A0A8H6XNA8</accession>
<dbReference type="EMBL" id="JACAZI010000014">
    <property type="protein sequence ID" value="KAF7344898.1"/>
    <property type="molecule type" value="Genomic_DNA"/>
</dbReference>
<proteinExistence type="predicted"/>
<dbReference type="PROSITE" id="PS50181">
    <property type="entry name" value="FBOX"/>
    <property type="match status" value="1"/>
</dbReference>
<dbReference type="InterPro" id="IPR001810">
    <property type="entry name" value="F-box_dom"/>
</dbReference>
<name>A0A8H6XNA8_9AGAR</name>
<comment type="caution">
    <text evidence="2">The sequence shown here is derived from an EMBL/GenBank/DDBJ whole genome shotgun (WGS) entry which is preliminary data.</text>
</comment>
<sequence>MSENTGLLDLPNELLLVISEDLNDDSLLHLAATCQRVNLLLLPTIFTRFGLELPPPSGVLQSLTIARQNLKLLSVLGITPWITSIEVLDCIFTFTPKKTHGSDLRPLFSSALLAIRSLNSLATRLSHLCHLRFKPYVPLNSTDELSEWLQSVAVFLNSVIQRGDCSITVDCAPEPDYSADPRPFLHFVPEVPRTRATASLPSRTIPSNFSVLSVLQMLVSFFRPIRTLDPQPIDIPDVLESVVPFSMTPDAVESAAPDTQSFERPPITILPTASHPALKVLSIHGSLLFHATFYRWTLHMLNTAPLTTLSLDFIDLSHYDWALTLPALTLSVLTSLKIGQECAIAVPDLTRFLARHTGIRTLDLSFHVAIGSLSPPLAQAILPRLESLCGTPDYLLYFLAGVGGSGYPDLRRVGMTSNDDSAYQQTQFTRLLICVEARQVIPVVELGGKLANCSEVPAHLQ</sequence>
<evidence type="ECO:0000313" key="2">
    <source>
        <dbReference type="EMBL" id="KAF7344898.1"/>
    </source>
</evidence>
<dbReference type="OrthoDB" id="3071324at2759"/>
<organism evidence="2 3">
    <name type="scientific">Mycena venus</name>
    <dbReference type="NCBI Taxonomy" id="2733690"/>
    <lineage>
        <taxon>Eukaryota</taxon>
        <taxon>Fungi</taxon>
        <taxon>Dikarya</taxon>
        <taxon>Basidiomycota</taxon>
        <taxon>Agaricomycotina</taxon>
        <taxon>Agaricomycetes</taxon>
        <taxon>Agaricomycetidae</taxon>
        <taxon>Agaricales</taxon>
        <taxon>Marasmiineae</taxon>
        <taxon>Mycenaceae</taxon>
        <taxon>Mycena</taxon>
    </lineage>
</organism>
<feature type="domain" description="F-box" evidence="1">
    <location>
        <begin position="4"/>
        <end position="49"/>
    </location>
</feature>
<evidence type="ECO:0000313" key="3">
    <source>
        <dbReference type="Proteomes" id="UP000620124"/>
    </source>
</evidence>
<evidence type="ECO:0000259" key="1">
    <source>
        <dbReference type="PROSITE" id="PS50181"/>
    </source>
</evidence>
<gene>
    <name evidence="2" type="ORF">MVEN_01652200</name>
</gene>
<protein>
    <submittedName>
        <fullName evidence="2">F-box domain-containing protein</fullName>
    </submittedName>
</protein>
<reference evidence="2" key="1">
    <citation type="submission" date="2020-05" db="EMBL/GenBank/DDBJ databases">
        <title>Mycena genomes resolve the evolution of fungal bioluminescence.</title>
        <authorList>
            <person name="Tsai I.J."/>
        </authorList>
    </citation>
    <scope>NUCLEOTIDE SEQUENCE</scope>
    <source>
        <strain evidence="2">CCC161011</strain>
    </source>
</reference>